<evidence type="ECO:0000313" key="12">
    <source>
        <dbReference type="Proteomes" id="UP000034154"/>
    </source>
</evidence>
<evidence type="ECO:0000256" key="5">
    <source>
        <dbReference type="ARBA" id="ARBA00022438"/>
    </source>
</evidence>
<organism evidence="11 12">
    <name type="scientific">Candidatus Uhrbacteria bacterium GW2011_GWF2_44_350</name>
    <dbReference type="NCBI Taxonomy" id="1619000"/>
    <lineage>
        <taxon>Bacteria</taxon>
        <taxon>Candidatus Uhriibacteriota</taxon>
    </lineage>
</organism>
<name>A0A0G1MI89_9BACT</name>
<dbReference type="InterPro" id="IPR005944">
    <property type="entry name" value="Pro_iminopeptidase"/>
</dbReference>
<evidence type="ECO:0000256" key="6">
    <source>
        <dbReference type="ARBA" id="ARBA00022490"/>
    </source>
</evidence>
<feature type="domain" description="AB hydrolase-1" evidence="10">
    <location>
        <begin position="74"/>
        <end position="324"/>
    </location>
</feature>
<dbReference type="Proteomes" id="UP000034154">
    <property type="component" value="Unassembled WGS sequence"/>
</dbReference>
<dbReference type="PANTHER" id="PTHR43722">
    <property type="entry name" value="PROLINE IMINOPEPTIDASE"/>
    <property type="match status" value="1"/>
</dbReference>
<protein>
    <recommendedName>
        <fullName evidence="4">prolyl aminopeptidase</fullName>
        <ecNumber evidence="4">3.4.11.5</ecNumber>
    </recommendedName>
    <alternativeName>
        <fullName evidence="9">Prolyl aminopeptidase</fullName>
    </alternativeName>
</protein>
<dbReference type="AlphaFoldDB" id="A0A0G1MI89"/>
<evidence type="ECO:0000256" key="7">
    <source>
        <dbReference type="ARBA" id="ARBA00022670"/>
    </source>
</evidence>
<dbReference type="EC" id="3.4.11.5" evidence="4"/>
<keyword evidence="8" id="KW-0378">Hydrolase</keyword>
<comment type="subcellular location">
    <subcellularLocation>
        <location evidence="2">Cytoplasm</location>
    </subcellularLocation>
</comment>
<dbReference type="GO" id="GO:0005737">
    <property type="term" value="C:cytoplasm"/>
    <property type="evidence" value="ECO:0007669"/>
    <property type="project" value="UniProtKB-SubCell"/>
</dbReference>
<gene>
    <name evidence="11" type="ORF">UW63_C0011G0005</name>
</gene>
<dbReference type="SUPFAM" id="SSF53474">
    <property type="entry name" value="alpha/beta-Hydrolases"/>
    <property type="match status" value="1"/>
</dbReference>
<evidence type="ECO:0000256" key="2">
    <source>
        <dbReference type="ARBA" id="ARBA00004496"/>
    </source>
</evidence>
<comment type="catalytic activity">
    <reaction evidence="1">
        <text>Release of N-terminal proline from a peptide.</text>
        <dbReference type="EC" id="3.4.11.5"/>
    </reaction>
</comment>
<dbReference type="PANTHER" id="PTHR43722:SF1">
    <property type="entry name" value="PROLINE IMINOPEPTIDASE"/>
    <property type="match status" value="1"/>
</dbReference>
<accession>A0A0G1MI89</accession>
<dbReference type="Gene3D" id="3.40.50.1820">
    <property type="entry name" value="alpha/beta hydrolase"/>
    <property type="match status" value="1"/>
</dbReference>
<dbReference type="InterPro" id="IPR029058">
    <property type="entry name" value="AB_hydrolase_fold"/>
</dbReference>
<evidence type="ECO:0000256" key="8">
    <source>
        <dbReference type="ARBA" id="ARBA00022801"/>
    </source>
</evidence>
<proteinExistence type="inferred from homology"/>
<keyword evidence="5" id="KW-0031">Aminopeptidase</keyword>
<dbReference type="GO" id="GO:0006508">
    <property type="term" value="P:proteolysis"/>
    <property type="evidence" value="ECO:0007669"/>
    <property type="project" value="UniProtKB-KW"/>
</dbReference>
<evidence type="ECO:0000256" key="4">
    <source>
        <dbReference type="ARBA" id="ARBA00012568"/>
    </source>
</evidence>
<keyword evidence="7" id="KW-0645">Protease</keyword>
<comment type="similarity">
    <text evidence="3">Belongs to the peptidase S33 family.</text>
</comment>
<dbReference type="GO" id="GO:0004177">
    <property type="term" value="F:aminopeptidase activity"/>
    <property type="evidence" value="ECO:0007669"/>
    <property type="project" value="UniProtKB-KW"/>
</dbReference>
<evidence type="ECO:0000259" key="10">
    <source>
        <dbReference type="Pfam" id="PF00561"/>
    </source>
</evidence>
<reference evidence="11 12" key="1">
    <citation type="journal article" date="2015" name="Nature">
        <title>rRNA introns, odd ribosomes, and small enigmatic genomes across a large radiation of phyla.</title>
        <authorList>
            <person name="Brown C.T."/>
            <person name="Hug L.A."/>
            <person name="Thomas B.C."/>
            <person name="Sharon I."/>
            <person name="Castelle C.J."/>
            <person name="Singh A."/>
            <person name="Wilkins M.J."/>
            <person name="Williams K.H."/>
            <person name="Banfield J.F."/>
        </authorList>
    </citation>
    <scope>NUCLEOTIDE SEQUENCE [LARGE SCALE GENOMIC DNA]</scope>
</reference>
<evidence type="ECO:0000256" key="1">
    <source>
        <dbReference type="ARBA" id="ARBA00001585"/>
    </source>
</evidence>
<dbReference type="InterPro" id="IPR002410">
    <property type="entry name" value="Peptidase_S33"/>
</dbReference>
<comment type="caution">
    <text evidence="11">The sequence shown here is derived from an EMBL/GenBank/DDBJ whole genome shotgun (WGS) entry which is preliminary data.</text>
</comment>
<sequence length="345" mass="39256">MVIFFIFFIGCLVFNYLFFKQSQNPSVSETWLKTSCLLVSTPGDDVLVEGDVFTSDGVKIHYWFYDRGTETVTIFLHGGPGHDTYDFRDTYLPDGYADRFGSLLLFDQRGSGLSDNFATNKNLTKEDINFDRFIEDINELRECIIPGHPVIIWGRSFGGLLAAAYADSHPKGVVAYLLFSPGVFDREITEKGGEDIIALNNGIAILDNFITVRAEKKEKELLVKEYNSRRPKHDPGQKIPSSDTPYDVAEAIYNAGIAMEENEHLLEKNFYYFLTAMKNLPVFIQYGGYDTIVPPLAIEAMKPYLDLATYFEIPEEDHFAAYAHPDEVYDQLELFYLNNKIDGLR</sequence>
<evidence type="ECO:0000256" key="3">
    <source>
        <dbReference type="ARBA" id="ARBA00010088"/>
    </source>
</evidence>
<evidence type="ECO:0000256" key="9">
    <source>
        <dbReference type="ARBA" id="ARBA00029605"/>
    </source>
</evidence>
<dbReference type="PRINTS" id="PR00793">
    <property type="entry name" value="PROAMNOPTASE"/>
</dbReference>
<dbReference type="EMBL" id="LCJB01000011">
    <property type="protein sequence ID" value="KKT71674.1"/>
    <property type="molecule type" value="Genomic_DNA"/>
</dbReference>
<keyword evidence="6" id="KW-0963">Cytoplasm</keyword>
<evidence type="ECO:0000313" key="11">
    <source>
        <dbReference type="EMBL" id="KKT71674.1"/>
    </source>
</evidence>
<dbReference type="Pfam" id="PF00561">
    <property type="entry name" value="Abhydrolase_1"/>
    <property type="match status" value="1"/>
</dbReference>
<dbReference type="InterPro" id="IPR000073">
    <property type="entry name" value="AB_hydrolase_1"/>
</dbReference>